<dbReference type="PRINTS" id="PR00455">
    <property type="entry name" value="HTHTETR"/>
</dbReference>
<evidence type="ECO:0000313" key="7">
    <source>
        <dbReference type="Proteomes" id="UP000199365"/>
    </source>
</evidence>
<reference evidence="7" key="1">
    <citation type="submission" date="2016-10" db="EMBL/GenBank/DDBJ databases">
        <authorList>
            <person name="Varghese N."/>
            <person name="Submissions S."/>
        </authorList>
    </citation>
    <scope>NUCLEOTIDE SEQUENCE [LARGE SCALE GENOMIC DNA]</scope>
    <source>
        <strain evidence="7">DUS833</strain>
    </source>
</reference>
<evidence type="ECO:0000313" key="6">
    <source>
        <dbReference type="EMBL" id="SDR61606.1"/>
    </source>
</evidence>
<dbReference type="InterPro" id="IPR036271">
    <property type="entry name" value="Tet_transcr_reg_TetR-rel_C_sf"/>
</dbReference>
<evidence type="ECO:0000256" key="4">
    <source>
        <dbReference type="PROSITE-ProRule" id="PRU00335"/>
    </source>
</evidence>
<sequence length="193" mass="21068">MRKPTIEMRQHILGAAKSLMTEKGYTAVGLAEIVAAAGVPKGSFYYYFKSKEEFGQALLEGYFDDYLSTIEGMLSGEGSASARLQAYFRFWADKQCTGLTDGKCLVVKLAPEMCDLSQDLREALKRGTDAIVERIAQCVRQGQVDGSIAATKPAIELAESLYQLWLGASLLDKLNHDGKSFEIALGAMAHLLS</sequence>
<dbReference type="InterPro" id="IPR001647">
    <property type="entry name" value="HTH_TetR"/>
</dbReference>
<keyword evidence="1" id="KW-0805">Transcription regulation</keyword>
<dbReference type="Pfam" id="PF16925">
    <property type="entry name" value="TetR_C_13"/>
    <property type="match status" value="1"/>
</dbReference>
<dbReference type="InterPro" id="IPR009057">
    <property type="entry name" value="Homeodomain-like_sf"/>
</dbReference>
<evidence type="ECO:0000259" key="5">
    <source>
        <dbReference type="PROSITE" id="PS50977"/>
    </source>
</evidence>
<feature type="DNA-binding region" description="H-T-H motif" evidence="4">
    <location>
        <begin position="29"/>
        <end position="48"/>
    </location>
</feature>
<dbReference type="GO" id="GO:0003677">
    <property type="term" value="F:DNA binding"/>
    <property type="evidence" value="ECO:0007669"/>
    <property type="project" value="UniProtKB-UniRule"/>
</dbReference>
<evidence type="ECO:0000256" key="3">
    <source>
        <dbReference type="ARBA" id="ARBA00023163"/>
    </source>
</evidence>
<name>A0A1H1KH86_9BURK</name>
<dbReference type="PROSITE" id="PS50977">
    <property type="entry name" value="HTH_TETR_2"/>
    <property type="match status" value="1"/>
</dbReference>
<dbReference type="EMBL" id="FNKX01000004">
    <property type="protein sequence ID" value="SDR61606.1"/>
    <property type="molecule type" value="Genomic_DNA"/>
</dbReference>
<dbReference type="PANTHER" id="PTHR47506">
    <property type="entry name" value="TRANSCRIPTIONAL REGULATORY PROTEIN"/>
    <property type="match status" value="1"/>
</dbReference>
<dbReference type="SUPFAM" id="SSF46689">
    <property type="entry name" value="Homeodomain-like"/>
    <property type="match status" value="1"/>
</dbReference>
<feature type="domain" description="HTH tetR-type" evidence="5">
    <location>
        <begin position="6"/>
        <end position="66"/>
    </location>
</feature>
<dbReference type="PANTHER" id="PTHR47506:SF6">
    <property type="entry name" value="HTH-TYPE TRANSCRIPTIONAL REPRESSOR NEMR"/>
    <property type="match status" value="1"/>
</dbReference>
<gene>
    <name evidence="6" type="ORF">SAMN05445850_7852</name>
</gene>
<dbReference type="RefSeq" id="WP_090812341.1">
    <property type="nucleotide sequence ID" value="NZ_FNKX01000004.1"/>
</dbReference>
<dbReference type="STRING" id="157910.SAMN05445850_7852"/>
<keyword evidence="2 4" id="KW-0238">DNA-binding</keyword>
<dbReference type="InterPro" id="IPR011075">
    <property type="entry name" value="TetR_C"/>
</dbReference>
<dbReference type="SUPFAM" id="SSF48498">
    <property type="entry name" value="Tetracyclin repressor-like, C-terminal domain"/>
    <property type="match status" value="1"/>
</dbReference>
<dbReference type="Gene3D" id="1.10.357.10">
    <property type="entry name" value="Tetracycline Repressor, domain 2"/>
    <property type="match status" value="1"/>
</dbReference>
<proteinExistence type="predicted"/>
<accession>A0A1H1KH86</accession>
<dbReference type="Proteomes" id="UP000199365">
    <property type="component" value="Unassembled WGS sequence"/>
</dbReference>
<dbReference type="AlphaFoldDB" id="A0A1H1KH86"/>
<protein>
    <submittedName>
        <fullName evidence="6">Transcriptional regulator, TetR family</fullName>
    </submittedName>
</protein>
<evidence type="ECO:0000256" key="1">
    <source>
        <dbReference type="ARBA" id="ARBA00023015"/>
    </source>
</evidence>
<evidence type="ECO:0000256" key="2">
    <source>
        <dbReference type="ARBA" id="ARBA00023125"/>
    </source>
</evidence>
<organism evidence="6 7">
    <name type="scientific">Paraburkholderia tuberum</name>
    <dbReference type="NCBI Taxonomy" id="157910"/>
    <lineage>
        <taxon>Bacteria</taxon>
        <taxon>Pseudomonadati</taxon>
        <taxon>Pseudomonadota</taxon>
        <taxon>Betaproteobacteria</taxon>
        <taxon>Burkholderiales</taxon>
        <taxon>Burkholderiaceae</taxon>
        <taxon>Paraburkholderia</taxon>
    </lineage>
</organism>
<keyword evidence="3" id="KW-0804">Transcription</keyword>
<dbReference type="Pfam" id="PF00440">
    <property type="entry name" value="TetR_N"/>
    <property type="match status" value="1"/>
</dbReference>
<keyword evidence="7" id="KW-1185">Reference proteome</keyword>